<comment type="caution">
    <text evidence="1">The sequence shown here is derived from an EMBL/GenBank/DDBJ whole genome shotgun (WGS) entry which is preliminary data.</text>
</comment>
<name>A0AAD4VPY1_PRUDU</name>
<gene>
    <name evidence="1" type="ORF">L3X38_027163</name>
</gene>
<protein>
    <submittedName>
        <fullName evidence="1">Uncharacterized protein</fullName>
    </submittedName>
</protein>
<accession>A0AAD4VPY1</accession>
<dbReference type="Proteomes" id="UP001054821">
    <property type="component" value="Chromosome 5"/>
</dbReference>
<dbReference type="EMBL" id="JAJFAZ020000005">
    <property type="protein sequence ID" value="KAI5327767.1"/>
    <property type="molecule type" value="Genomic_DNA"/>
</dbReference>
<sequence>MSSVIRRSYTIESIRSPWQNSSVRTVRDANRDINNQKIKSGLMLPSRASKFQRRQRNRVLKIKNEFGGWLTGEREVRDAFQSYLFNLFLSTGLSDFQEILEYVNPSVTEAMDLELTKPFTPDEIYLA</sequence>
<dbReference type="AlphaFoldDB" id="A0AAD4VPY1"/>
<organism evidence="1 2">
    <name type="scientific">Prunus dulcis</name>
    <name type="common">Almond</name>
    <name type="synonym">Amygdalus dulcis</name>
    <dbReference type="NCBI Taxonomy" id="3755"/>
    <lineage>
        <taxon>Eukaryota</taxon>
        <taxon>Viridiplantae</taxon>
        <taxon>Streptophyta</taxon>
        <taxon>Embryophyta</taxon>
        <taxon>Tracheophyta</taxon>
        <taxon>Spermatophyta</taxon>
        <taxon>Magnoliopsida</taxon>
        <taxon>eudicotyledons</taxon>
        <taxon>Gunneridae</taxon>
        <taxon>Pentapetalae</taxon>
        <taxon>rosids</taxon>
        <taxon>fabids</taxon>
        <taxon>Rosales</taxon>
        <taxon>Rosaceae</taxon>
        <taxon>Amygdaloideae</taxon>
        <taxon>Amygdaleae</taxon>
        <taxon>Prunus</taxon>
    </lineage>
</organism>
<reference evidence="1 2" key="1">
    <citation type="journal article" date="2022" name="G3 (Bethesda)">
        <title>Whole-genome sequence and methylome profiling of the almond [Prunus dulcis (Mill.) D.A. Webb] cultivar 'Nonpareil'.</title>
        <authorList>
            <person name="D'Amico-Willman K.M."/>
            <person name="Ouma W.Z."/>
            <person name="Meulia T."/>
            <person name="Sideli G.M."/>
            <person name="Gradziel T.M."/>
            <person name="Fresnedo-Ramirez J."/>
        </authorList>
    </citation>
    <scope>NUCLEOTIDE SEQUENCE [LARGE SCALE GENOMIC DNA]</scope>
    <source>
        <strain evidence="1">Clone GOH B32 T37-40</strain>
    </source>
</reference>
<proteinExistence type="predicted"/>
<evidence type="ECO:0000313" key="2">
    <source>
        <dbReference type="Proteomes" id="UP001054821"/>
    </source>
</evidence>
<evidence type="ECO:0000313" key="1">
    <source>
        <dbReference type="EMBL" id="KAI5327767.1"/>
    </source>
</evidence>
<keyword evidence="2" id="KW-1185">Reference proteome</keyword>